<sequence>MPIPRNAAGNRTSAAAARNGLVEAVRALVFTQNWADVRRTIDAHPALLSDMCTELFDLVIEQLREAGNLTSVRQYEQFRDLLVLARQIGVDGAIADMVGEDLSPELRAAVAPLTEPSTAGGLGPEQRIGLIRRALELAGPEETPRTWGSLHGLLGEALLDDRTGDRGQNAEDALDAFRKAVSRLSKASQPVLWAITMNNLARAHTEQTGGDPDDHHAQARTALRQAVEVFTDEAGPRILAVETERMLLALAGGTPADLRRAIDLLRRTLAFVDATVTAGHPADLPRLAQLLDDVVRVSTDDEDAGELPEDMRTDDPVWDRAVGGMILLTEYWRTGEVDALWRALHRLEDAARSTDVSHPRRGDVLAALGCALWSYHGRVHDPTARDQGTTAHRQAVALLPPGSLPHVACLAALAGDLAQRHQETGERGDLDEAIDLMGQAASSLPDAPQGAALLRQLGDCRLARHSAYGDPADLDTGLDALRAAEALIPPDAAGRFRVLTSLSAALVVRYGRRGDLADLEEALAHGREALGLASDRSRARVVLLRELGRNLTSRYERTRRPADLDEAVQYSREALALSPATVPDRADLLLHLGLALNLRHDLRQQSDDLDECVELVQQAVDLCPPGTAFRDVTLNVLSGVLRDRYFRTGDMADLAQSIDLSYEALRLAPPGTLRWPHLVNLGVALRQRYARSGELSDLDEAIAQWREAYDISSTDTAGLPSERLSVLIGLSVALLDRHRHTRDGRHLQEAVDRVREAWALASSSTGADGNIANCLATTLLNRYWQDGDPHDLDEAELVLRRAADADQSSVHGQMFLPSTLARVLGHRYDNAVAGGEPADPDEARSLFRRAVTAGLAANPELARVDSQVWGEWAARRNSWREAAEAYGYGLQAMERLFRAQLTRTTKELRLRDVQGLAVAAAYALAKSGDAVSAAVALERGRALILSEGLERSRARLEQLAAIGRADLIERFRRSSTALAALEHRALAQANRPDMVLPPSATAPEADLTDALRTARTQLDAADIRQVPAFEQFLDPPGFDDVRAAATTPLVYLAAAEQGGYALVVAEDRVEVCWLPSLTAVSLRARVETYLRAYRARASDPVAWVGALDATTHWLWDVVMEPVVTALAPAGRAALVPAGLLGLLPLHAAWREDVTAPSGRRYALDDLLLTYTPNARARVAAAEQARAAADDGLLAVDDPRPVAAGPLPAAGREVQEALKHFTRARRLDGERATLRAVEDALGDHPILHFACHGFADVAEPLASGLMLAHDQSLTLRDLLRHGSLSARLAVLSACETAVPGTELPDEVVNLPTGLLQAGVAGVVGSLWSVSDTSTMALMARFYELWRSDGLDPPEALRRAQQWVRDAPNGAKRDRYPDVEELSGNHVPTKARRPWERLRAHRSPSYWAAFVYVGE</sequence>
<dbReference type="Pfam" id="PF12770">
    <property type="entry name" value="CHAT"/>
    <property type="match status" value="1"/>
</dbReference>
<feature type="domain" description="CHAT" evidence="1">
    <location>
        <begin position="1110"/>
        <end position="1413"/>
    </location>
</feature>
<dbReference type="SUPFAM" id="SSF48452">
    <property type="entry name" value="TPR-like"/>
    <property type="match status" value="1"/>
</dbReference>
<comment type="caution">
    <text evidence="2">The sequence shown here is derived from an EMBL/GenBank/DDBJ whole genome shotgun (WGS) entry which is preliminary data.</text>
</comment>
<dbReference type="Gene3D" id="1.25.40.10">
    <property type="entry name" value="Tetratricopeptide repeat domain"/>
    <property type="match status" value="2"/>
</dbReference>
<dbReference type="RefSeq" id="WP_184914742.1">
    <property type="nucleotide sequence ID" value="NZ_JACHMS010000001.1"/>
</dbReference>
<keyword evidence="3" id="KW-1185">Reference proteome</keyword>
<proteinExistence type="predicted"/>
<gene>
    <name evidence="2" type="ORF">BJ965_007001</name>
</gene>
<dbReference type="InterPro" id="IPR024983">
    <property type="entry name" value="CHAT_dom"/>
</dbReference>
<dbReference type="Proteomes" id="UP000565089">
    <property type="component" value="Unassembled WGS sequence"/>
</dbReference>
<evidence type="ECO:0000259" key="1">
    <source>
        <dbReference type="Pfam" id="PF12770"/>
    </source>
</evidence>
<dbReference type="PANTHER" id="PTHR10098">
    <property type="entry name" value="RAPSYN-RELATED"/>
    <property type="match status" value="1"/>
</dbReference>
<dbReference type="EMBL" id="JACHMS010000001">
    <property type="protein sequence ID" value="MBB4717119.1"/>
    <property type="molecule type" value="Genomic_DNA"/>
</dbReference>
<organism evidence="2 3">
    <name type="scientific">Streptomyces luteogriseus</name>
    <dbReference type="NCBI Taxonomy" id="68233"/>
    <lineage>
        <taxon>Bacteria</taxon>
        <taxon>Bacillati</taxon>
        <taxon>Actinomycetota</taxon>
        <taxon>Actinomycetes</taxon>
        <taxon>Kitasatosporales</taxon>
        <taxon>Streptomycetaceae</taxon>
        <taxon>Streptomyces</taxon>
    </lineage>
</organism>
<protein>
    <submittedName>
        <fullName evidence="2">CHAT domain-containing protein</fullName>
    </submittedName>
</protein>
<reference evidence="2 3" key="1">
    <citation type="submission" date="2020-08" db="EMBL/GenBank/DDBJ databases">
        <title>Sequencing the genomes of 1000 actinobacteria strains.</title>
        <authorList>
            <person name="Klenk H.-P."/>
        </authorList>
    </citation>
    <scope>NUCLEOTIDE SEQUENCE [LARGE SCALE GENOMIC DNA]</scope>
    <source>
        <strain evidence="2 3">DSM 40483</strain>
    </source>
</reference>
<dbReference type="GeneID" id="95798951"/>
<dbReference type="InterPro" id="IPR011990">
    <property type="entry name" value="TPR-like_helical_dom_sf"/>
</dbReference>
<evidence type="ECO:0000313" key="3">
    <source>
        <dbReference type="Proteomes" id="UP000565089"/>
    </source>
</evidence>
<name>A0A7W7DVR8_9ACTN</name>
<evidence type="ECO:0000313" key="2">
    <source>
        <dbReference type="EMBL" id="MBB4717119.1"/>
    </source>
</evidence>
<accession>A0A7W7DVR8</accession>